<gene>
    <name evidence="2" type="ORF">H0A72_13670</name>
</gene>
<keyword evidence="3" id="KW-1185">Reference proteome</keyword>
<feature type="transmembrane region" description="Helical" evidence="1">
    <location>
        <begin position="400"/>
        <end position="421"/>
    </location>
</feature>
<feature type="transmembrane region" description="Helical" evidence="1">
    <location>
        <begin position="192"/>
        <end position="211"/>
    </location>
</feature>
<keyword evidence="1" id="KW-1133">Transmembrane helix</keyword>
<name>A0A853G6R7_9BURK</name>
<sequence>MQRALSFSNSPPLGVPLRFLINTPLFVLLAALLLLWAGPSALGSRWTGHALALTHLFTLGVLASAMLGAMMQILPVATGIRMPAPRLTAAATHLLLTSGTLSLAAGFLTVHPLFFRLAIPLLGGAFAWLLVAGFCGLWRDRRQATKGSAEILVATRLALAALLVTVVMGLLLAAGFVWPVPVSRLFTDLHSAWGLLGWVGLLVMGMSYQVIPMFQVTELYPKTLTRWLAIVVFVLLLALAANMLRDPLGGIEIGYTLAILLLLAYGAYAYATFRLLWTRKRPEADTTTRFWHTAVFSLGACFPVWLAQIITGADLAVTLGVLFIVGFAWSAVNGMLYKILPFLLWYNAQRDLDVALREVPKVKQILPDDVALPQYWVHLAAVAALVAASLWPAALARPAGLLLAASALWLGVNMARALLFYRRALKNIARALASRA</sequence>
<feature type="transmembrane region" description="Helical" evidence="1">
    <location>
        <begin position="289"/>
        <end position="310"/>
    </location>
</feature>
<feature type="transmembrane region" description="Helical" evidence="1">
    <location>
        <begin position="53"/>
        <end position="75"/>
    </location>
</feature>
<dbReference type="AlphaFoldDB" id="A0A853G6R7"/>
<evidence type="ECO:0000313" key="2">
    <source>
        <dbReference type="EMBL" id="NYT50361.1"/>
    </source>
</evidence>
<feature type="transmembrane region" description="Helical" evidence="1">
    <location>
        <begin position="253"/>
        <end position="277"/>
    </location>
</feature>
<evidence type="ECO:0000313" key="3">
    <source>
        <dbReference type="Proteomes" id="UP000559809"/>
    </source>
</evidence>
<keyword evidence="1" id="KW-0812">Transmembrane</keyword>
<feature type="transmembrane region" description="Helical" evidence="1">
    <location>
        <begin position="375"/>
        <end position="394"/>
    </location>
</feature>
<dbReference type="Proteomes" id="UP000559809">
    <property type="component" value="Unassembled WGS sequence"/>
</dbReference>
<dbReference type="RefSeq" id="WP_180156225.1">
    <property type="nucleotide sequence ID" value="NZ_JACCEM010000007.1"/>
</dbReference>
<comment type="caution">
    <text evidence="2">The sequence shown here is derived from an EMBL/GenBank/DDBJ whole genome shotgun (WGS) entry which is preliminary data.</text>
</comment>
<feature type="transmembrane region" description="Helical" evidence="1">
    <location>
        <begin position="316"/>
        <end position="340"/>
    </location>
</feature>
<organism evidence="2 3">
    <name type="scientific">Parapusillimonas granuli</name>
    <dbReference type="NCBI Taxonomy" id="380911"/>
    <lineage>
        <taxon>Bacteria</taxon>
        <taxon>Pseudomonadati</taxon>
        <taxon>Pseudomonadota</taxon>
        <taxon>Betaproteobacteria</taxon>
        <taxon>Burkholderiales</taxon>
        <taxon>Alcaligenaceae</taxon>
        <taxon>Parapusillimonas</taxon>
    </lineage>
</organism>
<feature type="transmembrane region" description="Helical" evidence="1">
    <location>
        <begin position="157"/>
        <end position="180"/>
    </location>
</feature>
<evidence type="ECO:0000256" key="1">
    <source>
        <dbReference type="SAM" id="Phobius"/>
    </source>
</evidence>
<feature type="transmembrane region" description="Helical" evidence="1">
    <location>
        <begin position="114"/>
        <end position="137"/>
    </location>
</feature>
<keyword evidence="1" id="KW-0472">Membrane</keyword>
<feature type="transmembrane region" description="Helical" evidence="1">
    <location>
        <begin position="223"/>
        <end position="241"/>
    </location>
</feature>
<dbReference type="EMBL" id="JACCEM010000007">
    <property type="protein sequence ID" value="NYT50361.1"/>
    <property type="molecule type" value="Genomic_DNA"/>
</dbReference>
<accession>A0A853G6R7</accession>
<reference evidence="2 3" key="1">
    <citation type="submission" date="2020-07" db="EMBL/GenBank/DDBJ databases">
        <title>Taxonomic revisions and descriptions of new bacterial species based on genomic comparisons in the high-G+C-content subgroup of the family Alcaligenaceae.</title>
        <authorList>
            <person name="Szabo A."/>
            <person name="Felfoldi T."/>
        </authorList>
    </citation>
    <scope>NUCLEOTIDE SEQUENCE [LARGE SCALE GENOMIC DNA]</scope>
    <source>
        <strain evidence="2 3">LMG 24012</strain>
    </source>
</reference>
<protein>
    <submittedName>
        <fullName evidence="2">Uncharacterized protein</fullName>
    </submittedName>
</protein>
<feature type="transmembrane region" description="Helical" evidence="1">
    <location>
        <begin position="87"/>
        <end position="108"/>
    </location>
</feature>
<proteinExistence type="predicted"/>